<protein>
    <submittedName>
        <fullName evidence="1">Uncharacterized protein</fullName>
    </submittedName>
</protein>
<dbReference type="KEGG" id="naci:NUH88_18390"/>
<accession>A0A9J7ASN9</accession>
<evidence type="ECO:0000313" key="1">
    <source>
        <dbReference type="EMBL" id="UUX49356.1"/>
    </source>
</evidence>
<keyword evidence="2" id="KW-1185">Reference proteome</keyword>
<sequence length="311" mass="31889">MDLTRVTKDGIEDGAIDSSKLDTDISVSNLTASEFEISNQTEARAIVNDANGTVGGSIHSVVDFAANGTRHGKVGFETSGGTMALQNDQGHIYLNADTNNAHANSSIIFTVDNAEKMRTGPEGLVLGTSTGYHELTAYGGYSCALQVTNANSGIGSDAGGYFAVVGTSDLRVWNFSDSSILFGTNNSQAASLSNTGDFVAEGTGITKKGRPIISDSSTGRTLSVSDNGSYIRFSNASPVTVTVPGNSTEAIPVGAEISLFQSGTGTVTVSASGGVTVNSLNSHTQLSGTFAAATLKKVGTDEWDLCGDLTA</sequence>
<name>A0A9J7ASN9_9PROT</name>
<reference evidence="1" key="1">
    <citation type="submission" date="2022-08" db="EMBL/GenBank/DDBJ databases">
        <title>Nisaea acidiphila sp. nov., isolated from a marine algal debris and emended description of the genus Nisaea Urios et al. 2008.</title>
        <authorList>
            <person name="Kwon K."/>
        </authorList>
    </citation>
    <scope>NUCLEOTIDE SEQUENCE</scope>
    <source>
        <strain evidence="1">MEBiC11861</strain>
    </source>
</reference>
<organism evidence="1 2">
    <name type="scientific">Nisaea acidiphila</name>
    <dbReference type="NCBI Taxonomy" id="1862145"/>
    <lineage>
        <taxon>Bacteria</taxon>
        <taxon>Pseudomonadati</taxon>
        <taxon>Pseudomonadota</taxon>
        <taxon>Alphaproteobacteria</taxon>
        <taxon>Rhodospirillales</taxon>
        <taxon>Thalassobaculaceae</taxon>
        <taxon>Nisaea</taxon>
    </lineage>
</organism>
<dbReference type="AlphaFoldDB" id="A0A9J7ASN9"/>
<dbReference type="RefSeq" id="WP_257767943.1">
    <property type="nucleotide sequence ID" value="NZ_CP102480.1"/>
</dbReference>
<evidence type="ECO:0000313" key="2">
    <source>
        <dbReference type="Proteomes" id="UP001060336"/>
    </source>
</evidence>
<dbReference type="Proteomes" id="UP001060336">
    <property type="component" value="Chromosome"/>
</dbReference>
<gene>
    <name evidence="1" type="ORF">NUH88_18390</name>
</gene>
<dbReference type="EMBL" id="CP102480">
    <property type="protein sequence ID" value="UUX49356.1"/>
    <property type="molecule type" value="Genomic_DNA"/>
</dbReference>
<proteinExistence type="predicted"/>